<reference evidence="2" key="1">
    <citation type="submission" date="2016-10" db="EMBL/GenBank/DDBJ databases">
        <authorList>
            <person name="Varghese N."/>
            <person name="Submissions S."/>
        </authorList>
    </citation>
    <scope>NUCLEOTIDE SEQUENCE [LARGE SCALE GENOMIC DNA]</scope>
    <source>
        <strain evidence="2">DC30,IBRC 10041,KCTC 4046</strain>
    </source>
</reference>
<gene>
    <name evidence="1" type="ORF">SAMN05216564_11311</name>
</gene>
<evidence type="ECO:0000313" key="1">
    <source>
        <dbReference type="EMBL" id="SDY88668.1"/>
    </source>
</evidence>
<accession>A0A1H3NIL9</accession>
<organism evidence="1 2">
    <name type="scientific">Halopenitus persicus</name>
    <dbReference type="NCBI Taxonomy" id="1048396"/>
    <lineage>
        <taxon>Archaea</taxon>
        <taxon>Methanobacteriati</taxon>
        <taxon>Methanobacteriota</taxon>
        <taxon>Stenosarchaea group</taxon>
        <taxon>Halobacteria</taxon>
        <taxon>Halobacteriales</taxon>
        <taxon>Haloferacaceae</taxon>
        <taxon>Halopenitus</taxon>
    </lineage>
</organism>
<dbReference type="OrthoDB" id="298028at2157"/>
<evidence type="ECO:0000313" key="2">
    <source>
        <dbReference type="Proteomes" id="UP000199079"/>
    </source>
</evidence>
<dbReference type="RefSeq" id="WP_092734912.1">
    <property type="nucleotide sequence ID" value="NZ_FNPC01000013.1"/>
</dbReference>
<protein>
    <recommendedName>
        <fullName evidence="3">DUF4935 domain-containing protein</fullName>
    </recommendedName>
</protein>
<keyword evidence="2" id="KW-1185">Reference proteome</keyword>
<sequence>MTEAVSVNVDNNILVNYLYSTILAAATDGDAEFEYDKGCREYFELPEIYVVAGGKAIDEFENLCERRRLLYQDIEDFILETDNDIFEYELGWGDSHSNSNDQTHLRKGVKMNMHKYESTAEQLSVIRRCFQQMGECKRVVLDSELDEAFDQFNDSELSTEINRRLDIDHDAEILVDAAYIEKHHGVQILASTDPDITEDAHQRIVLQVIHDILYPEINLDIIDPRDTTVQTLLS</sequence>
<name>A0A1H3NIL9_9EURY</name>
<dbReference type="EMBL" id="FNPC01000013">
    <property type="protein sequence ID" value="SDY88668.1"/>
    <property type="molecule type" value="Genomic_DNA"/>
</dbReference>
<dbReference type="AlphaFoldDB" id="A0A1H3NIL9"/>
<dbReference type="Proteomes" id="UP000199079">
    <property type="component" value="Unassembled WGS sequence"/>
</dbReference>
<proteinExistence type="predicted"/>
<evidence type="ECO:0008006" key="3">
    <source>
        <dbReference type="Google" id="ProtNLM"/>
    </source>
</evidence>